<organism evidence="5 6">
    <name type="scientific">Fontibacillus panacisegetis</name>
    <dbReference type="NCBI Taxonomy" id="670482"/>
    <lineage>
        <taxon>Bacteria</taxon>
        <taxon>Bacillati</taxon>
        <taxon>Bacillota</taxon>
        <taxon>Bacilli</taxon>
        <taxon>Bacillales</taxon>
        <taxon>Paenibacillaceae</taxon>
        <taxon>Fontibacillus</taxon>
    </lineage>
</organism>
<keyword evidence="2" id="KW-0479">Metal-binding</keyword>
<dbReference type="InterPro" id="IPR023214">
    <property type="entry name" value="HAD_sf"/>
</dbReference>
<sequence>MGYQTYIFDLYGTLIDIHTDEEDLKVWETLAFHFRYSGMEISGQHLKTLVAKEIEVQMEEAAQHCEFPDFVMQDVLKVVGQALGGNPDTEWLDETVRWFRILSMRHLALYDGVREMLVKLKEQGKDVFLLSNGQKTYVEAELRTLGIYELFDGIAISSEAGISKPDPLFYKYLEDKYHADLSSAIMVGNDPRTDMEGAQRMGIDGCYIHSNSSPEGFAVNSRYQIWDGDFYKIPI</sequence>
<dbReference type="EMBL" id="FNBG01000013">
    <property type="protein sequence ID" value="SDF59606.1"/>
    <property type="molecule type" value="Genomic_DNA"/>
</dbReference>
<keyword evidence="4" id="KW-0460">Magnesium</keyword>
<dbReference type="PRINTS" id="PR00413">
    <property type="entry name" value="HADHALOGNASE"/>
</dbReference>
<gene>
    <name evidence="5" type="ORF">SAMN04488542_11368</name>
</gene>
<evidence type="ECO:0000256" key="2">
    <source>
        <dbReference type="ARBA" id="ARBA00022723"/>
    </source>
</evidence>
<dbReference type="Proteomes" id="UP000198972">
    <property type="component" value="Unassembled WGS sequence"/>
</dbReference>
<dbReference type="Gene3D" id="3.40.50.1000">
    <property type="entry name" value="HAD superfamily/HAD-like"/>
    <property type="match status" value="1"/>
</dbReference>
<keyword evidence="3 5" id="KW-0378">Hydrolase</keyword>
<dbReference type="AlphaFoldDB" id="A0A1G7MD66"/>
<dbReference type="STRING" id="670482.SAMN04488542_11368"/>
<dbReference type="SFLD" id="SFLDG01129">
    <property type="entry name" value="C1.5:_HAD__Beta-PGM__Phosphata"/>
    <property type="match status" value="1"/>
</dbReference>
<name>A0A1G7MD66_9BACL</name>
<dbReference type="RefSeq" id="WP_091230637.1">
    <property type="nucleotide sequence ID" value="NZ_FNBG01000013.1"/>
</dbReference>
<evidence type="ECO:0000313" key="6">
    <source>
        <dbReference type="Proteomes" id="UP000198972"/>
    </source>
</evidence>
<dbReference type="SUPFAM" id="SSF56784">
    <property type="entry name" value="HAD-like"/>
    <property type="match status" value="1"/>
</dbReference>
<dbReference type="PANTHER" id="PTHR46470:SF2">
    <property type="entry name" value="GLYCERALDEHYDE 3-PHOSPHATE PHOSPHATASE"/>
    <property type="match status" value="1"/>
</dbReference>
<evidence type="ECO:0000313" key="5">
    <source>
        <dbReference type="EMBL" id="SDF59606.1"/>
    </source>
</evidence>
<dbReference type="OrthoDB" id="264363at2"/>
<dbReference type="NCBIfam" id="TIGR01549">
    <property type="entry name" value="HAD-SF-IA-v1"/>
    <property type="match status" value="1"/>
</dbReference>
<evidence type="ECO:0000256" key="4">
    <source>
        <dbReference type="ARBA" id="ARBA00022842"/>
    </source>
</evidence>
<dbReference type="InterPro" id="IPR036412">
    <property type="entry name" value="HAD-like_sf"/>
</dbReference>
<dbReference type="Pfam" id="PF00702">
    <property type="entry name" value="Hydrolase"/>
    <property type="match status" value="1"/>
</dbReference>
<dbReference type="GO" id="GO:0016791">
    <property type="term" value="F:phosphatase activity"/>
    <property type="evidence" value="ECO:0007669"/>
    <property type="project" value="TreeGrafter"/>
</dbReference>
<evidence type="ECO:0000256" key="3">
    <source>
        <dbReference type="ARBA" id="ARBA00022801"/>
    </source>
</evidence>
<protein>
    <submittedName>
        <fullName evidence="5">Putative hydrolase of the HAD superfamily</fullName>
    </submittedName>
</protein>
<dbReference type="GO" id="GO:0044281">
    <property type="term" value="P:small molecule metabolic process"/>
    <property type="evidence" value="ECO:0007669"/>
    <property type="project" value="UniProtKB-ARBA"/>
</dbReference>
<accession>A0A1G7MD66</accession>
<proteinExistence type="predicted"/>
<comment type="cofactor">
    <cofactor evidence="1">
        <name>Mg(2+)</name>
        <dbReference type="ChEBI" id="CHEBI:18420"/>
    </cofactor>
</comment>
<evidence type="ECO:0000256" key="1">
    <source>
        <dbReference type="ARBA" id="ARBA00001946"/>
    </source>
</evidence>
<dbReference type="InterPro" id="IPR006439">
    <property type="entry name" value="HAD-SF_hydro_IA"/>
</dbReference>
<dbReference type="GO" id="GO:0046872">
    <property type="term" value="F:metal ion binding"/>
    <property type="evidence" value="ECO:0007669"/>
    <property type="project" value="UniProtKB-KW"/>
</dbReference>
<keyword evidence="6" id="KW-1185">Reference proteome</keyword>
<dbReference type="PANTHER" id="PTHR46470">
    <property type="entry name" value="N-ACYLNEURAMINATE-9-PHOSPHATASE"/>
    <property type="match status" value="1"/>
</dbReference>
<dbReference type="SFLD" id="SFLDS00003">
    <property type="entry name" value="Haloacid_Dehalogenase"/>
    <property type="match status" value="1"/>
</dbReference>
<dbReference type="InterPro" id="IPR051400">
    <property type="entry name" value="HAD-like_hydrolase"/>
</dbReference>
<reference evidence="5 6" key="1">
    <citation type="submission" date="2016-10" db="EMBL/GenBank/DDBJ databases">
        <authorList>
            <person name="de Groot N.N."/>
        </authorList>
    </citation>
    <scope>NUCLEOTIDE SEQUENCE [LARGE SCALE GENOMIC DNA]</scope>
    <source>
        <strain evidence="5 6">DSM 28129</strain>
    </source>
</reference>
<dbReference type="Gene3D" id="1.20.120.710">
    <property type="entry name" value="Haloacid dehalogenase hydrolase-like domain"/>
    <property type="match status" value="1"/>
</dbReference>